<dbReference type="Proteomes" id="UP000464657">
    <property type="component" value="Chromosome"/>
</dbReference>
<dbReference type="KEGG" id="kan:IMCC3317_26260"/>
<dbReference type="AlphaFoldDB" id="A0A7L4ZKL0"/>
<evidence type="ECO:0000313" key="2">
    <source>
        <dbReference type="EMBL" id="QHI37248.1"/>
    </source>
</evidence>
<reference evidence="2 3" key="1">
    <citation type="journal article" date="2013" name="Int. J. Syst. Evol. Microbiol.">
        <title>Kordia antarctica sp. nov., isolated from Antarctic seawater.</title>
        <authorList>
            <person name="Baek K."/>
            <person name="Choi A."/>
            <person name="Kang I."/>
            <person name="Lee K."/>
            <person name="Cho J.C."/>
        </authorList>
    </citation>
    <scope>NUCLEOTIDE SEQUENCE [LARGE SCALE GENOMIC DNA]</scope>
    <source>
        <strain evidence="2 3">IMCC3317</strain>
    </source>
</reference>
<evidence type="ECO:0000256" key="1">
    <source>
        <dbReference type="SAM" id="SignalP"/>
    </source>
</evidence>
<dbReference type="OrthoDB" id="839194at2"/>
<name>A0A7L4ZKL0_9FLAO</name>
<feature type="chain" id="PRO_5029750142" description="Lipoprotein" evidence="1">
    <location>
        <begin position="25"/>
        <end position="165"/>
    </location>
</feature>
<organism evidence="2 3">
    <name type="scientific">Kordia antarctica</name>
    <dbReference type="NCBI Taxonomy" id="1218801"/>
    <lineage>
        <taxon>Bacteria</taxon>
        <taxon>Pseudomonadati</taxon>
        <taxon>Bacteroidota</taxon>
        <taxon>Flavobacteriia</taxon>
        <taxon>Flavobacteriales</taxon>
        <taxon>Flavobacteriaceae</taxon>
        <taxon>Kordia</taxon>
    </lineage>
</organism>
<keyword evidence="1" id="KW-0732">Signal</keyword>
<evidence type="ECO:0000313" key="3">
    <source>
        <dbReference type="Proteomes" id="UP000464657"/>
    </source>
</evidence>
<dbReference type="EMBL" id="CP019288">
    <property type="protein sequence ID" value="QHI37248.1"/>
    <property type="molecule type" value="Genomic_DNA"/>
</dbReference>
<evidence type="ECO:0008006" key="4">
    <source>
        <dbReference type="Google" id="ProtNLM"/>
    </source>
</evidence>
<proteinExistence type="predicted"/>
<dbReference type="RefSeq" id="WP_160129889.1">
    <property type="nucleotide sequence ID" value="NZ_CP019288.1"/>
</dbReference>
<gene>
    <name evidence="2" type="ORF">IMCC3317_26260</name>
</gene>
<keyword evidence="3" id="KW-1185">Reference proteome</keyword>
<protein>
    <recommendedName>
        <fullName evidence="4">Lipoprotein</fullName>
    </recommendedName>
</protein>
<sequence length="165" mass="19304">MYKRSKFIALLLLFCLLNSCGKLAESQETDHFHAQKLTSENYINVRFIQSGTTYPIRMNCIVSDIEESKNEIFFKKITDGKFIQQFVNTYQAFELSTENHSTDFRITAFVHQKDKKTDTLCFGEDYGTYVNGIKMDDNTPLLPALKQRIHYKTTFRTKEEILNED</sequence>
<feature type="signal peptide" evidence="1">
    <location>
        <begin position="1"/>
        <end position="24"/>
    </location>
</feature>
<accession>A0A7L4ZKL0</accession>